<proteinExistence type="predicted"/>
<gene>
    <name evidence="1" type="ORF">GA0074695_1539</name>
</gene>
<keyword evidence="2" id="KW-1185">Reference proteome</keyword>
<evidence type="ECO:0000313" key="2">
    <source>
        <dbReference type="Proteomes" id="UP000198242"/>
    </source>
</evidence>
<organism evidence="1 2">
    <name type="scientific">Micromonospora viridifaciens</name>
    <dbReference type="NCBI Taxonomy" id="1881"/>
    <lineage>
        <taxon>Bacteria</taxon>
        <taxon>Bacillati</taxon>
        <taxon>Actinomycetota</taxon>
        <taxon>Actinomycetes</taxon>
        <taxon>Micromonosporales</taxon>
        <taxon>Micromonosporaceae</taxon>
        <taxon>Micromonospora</taxon>
    </lineage>
</organism>
<name>A0A1C4VJZ5_MICVI</name>
<reference evidence="2" key="1">
    <citation type="submission" date="2016-06" db="EMBL/GenBank/DDBJ databases">
        <authorList>
            <person name="Varghese N."/>
            <person name="Submissions Spin"/>
        </authorList>
    </citation>
    <scope>NUCLEOTIDE SEQUENCE [LARGE SCALE GENOMIC DNA]</scope>
    <source>
        <strain evidence="2">DSM 43909</strain>
    </source>
</reference>
<dbReference type="AlphaFoldDB" id="A0A1C4VJZ5"/>
<dbReference type="EMBL" id="LT607411">
    <property type="protein sequence ID" value="SCE84268.1"/>
    <property type="molecule type" value="Genomic_DNA"/>
</dbReference>
<sequence>MVRGDVIEVAEAFYRFGSGPLKMFVAEVLSRREEDGHTWAELRGHDARPDGSLSVRERFALVRVDKARVVGEARP</sequence>
<protein>
    <submittedName>
        <fullName evidence="1">Uncharacterized protein</fullName>
    </submittedName>
</protein>
<dbReference type="Proteomes" id="UP000198242">
    <property type="component" value="Chromosome I"/>
</dbReference>
<evidence type="ECO:0000313" key="1">
    <source>
        <dbReference type="EMBL" id="SCE84268.1"/>
    </source>
</evidence>
<accession>A0A1C4VJZ5</accession>